<comment type="caution">
    <text evidence="2">The sequence shown here is derived from an EMBL/GenBank/DDBJ whole genome shotgun (WGS) entry which is preliminary data.</text>
</comment>
<feature type="compositionally biased region" description="Low complexity" evidence="1">
    <location>
        <begin position="550"/>
        <end position="560"/>
    </location>
</feature>
<evidence type="ECO:0000313" key="2">
    <source>
        <dbReference type="EMBL" id="KAG8187432.1"/>
    </source>
</evidence>
<feature type="region of interest" description="Disordered" evidence="1">
    <location>
        <begin position="221"/>
        <end position="257"/>
    </location>
</feature>
<proteinExistence type="predicted"/>
<keyword evidence="3" id="KW-1185">Reference proteome</keyword>
<evidence type="ECO:0000256" key="1">
    <source>
        <dbReference type="SAM" id="MobiDB-lite"/>
    </source>
</evidence>
<feature type="region of interest" description="Disordered" evidence="1">
    <location>
        <begin position="541"/>
        <end position="560"/>
    </location>
</feature>
<protein>
    <submittedName>
        <fullName evidence="2">Uncharacterized protein</fullName>
    </submittedName>
</protein>
<gene>
    <name evidence="2" type="ORF">JTE90_009505</name>
</gene>
<reference evidence="2 3" key="1">
    <citation type="journal article" date="2022" name="Nat. Ecol. Evol.">
        <title>A masculinizing supergene underlies an exaggerated male reproductive morph in a spider.</title>
        <authorList>
            <person name="Hendrickx F."/>
            <person name="De Corte Z."/>
            <person name="Sonet G."/>
            <person name="Van Belleghem S.M."/>
            <person name="Kostlbacher S."/>
            <person name="Vangestel C."/>
        </authorList>
    </citation>
    <scope>NUCLEOTIDE SEQUENCE [LARGE SCALE GENOMIC DNA]</scope>
    <source>
        <strain evidence="2">W744_W776</strain>
    </source>
</reference>
<name>A0AAV6USR5_9ARAC</name>
<evidence type="ECO:0000313" key="3">
    <source>
        <dbReference type="Proteomes" id="UP000827092"/>
    </source>
</evidence>
<organism evidence="2 3">
    <name type="scientific">Oedothorax gibbosus</name>
    <dbReference type="NCBI Taxonomy" id="931172"/>
    <lineage>
        <taxon>Eukaryota</taxon>
        <taxon>Metazoa</taxon>
        <taxon>Ecdysozoa</taxon>
        <taxon>Arthropoda</taxon>
        <taxon>Chelicerata</taxon>
        <taxon>Arachnida</taxon>
        <taxon>Araneae</taxon>
        <taxon>Araneomorphae</taxon>
        <taxon>Entelegynae</taxon>
        <taxon>Araneoidea</taxon>
        <taxon>Linyphiidae</taxon>
        <taxon>Erigoninae</taxon>
        <taxon>Oedothorax</taxon>
    </lineage>
</organism>
<dbReference type="Proteomes" id="UP000827092">
    <property type="component" value="Unassembled WGS sequence"/>
</dbReference>
<dbReference type="EMBL" id="JAFNEN010000272">
    <property type="protein sequence ID" value="KAG8187432.1"/>
    <property type="molecule type" value="Genomic_DNA"/>
</dbReference>
<accession>A0AAV6USR5</accession>
<dbReference type="AlphaFoldDB" id="A0AAV6USR5"/>
<sequence>MISIYIYPTCVEILLKDRKMENNLKNGQSFKWINHLKTITKSSKDKEIIEMDKNKSQQSSKSHSIVSLFKKLSLGKEKGKTPIKDNAEKTVLSVNEIIKCFPKIIKVEESATNSKNKLKSDDSIKISNDPSDAINSSWIDWGDIKSDSVIKYSNYLKTTICRNKLKSTDKSNLENSNTDIRFETKNTKVEGNDLDVKAKSNYNSDRDETLGKDVLDTEKVCKSKVDSNNDQNSSDDEVIERGPQKVYQNKGSHRLNPMQRKDDLVNTEVHDHYGKTTSAMKQSMTSSFSIINNPESYVSSLSKDNFWDYGDPLKQYAKNNAAQAGFLCTPNTENNDPGIISEDEVNNMLDRLAEYYIRQDSRHMSSSKLGTVDSKVSKTIEKYITVENIKNMLKLESLAFIQERNALMGDINLEKQKLFKEIEEQIEIQNIKKMLELESVPYALKNKVILKENNKEAAEVFQNAFKSLSLEHFMPVPFQNSYGFVKSNKLSELNVRIPESNHSFPRSNCSSPECNFNLSECIYSSPGTNCSSSQCNYNSSGSNHSSPQHNYNSPEYNYSSSPQQNFNFPECKNSSSQHNYNYPAYNYSSSSECNNSYPKPNYNLLECNYNFPGYNYSSSPGSSHSSHDSIAENESVEEFMAEMQNYVNYYFKFNNLAHDSTQKSKQPGQGKIWSTLNNDYFKGISPNDQKTSCSGKTKARNMLVISAVFSEQKCLDECLKIYKEIRDGKLGIEDKEVIHYLNPTGKNKYIRTNLHAAVMEGNLEKVFCLVEIHKQCHENISYSINMKDKNDSRNRTALDRAQENENSVANNLLIGYLKENYAKNALSKVRANTSRKKHS</sequence>